<reference evidence="1 2" key="1">
    <citation type="submission" date="2019-09" db="EMBL/GenBank/DDBJ databases">
        <authorList>
            <person name="Ou C."/>
        </authorList>
    </citation>
    <scope>NUCLEOTIDE SEQUENCE [LARGE SCALE GENOMIC DNA]</scope>
    <source>
        <strain evidence="1">S2</strain>
        <tissue evidence="1">Leaf</tissue>
    </source>
</reference>
<dbReference type="AlphaFoldDB" id="A0A5N5IH20"/>
<organism evidence="1 2">
    <name type="scientific">Pyrus ussuriensis x Pyrus communis</name>
    <dbReference type="NCBI Taxonomy" id="2448454"/>
    <lineage>
        <taxon>Eukaryota</taxon>
        <taxon>Viridiplantae</taxon>
        <taxon>Streptophyta</taxon>
        <taxon>Embryophyta</taxon>
        <taxon>Tracheophyta</taxon>
        <taxon>Spermatophyta</taxon>
        <taxon>Magnoliopsida</taxon>
        <taxon>eudicotyledons</taxon>
        <taxon>Gunneridae</taxon>
        <taxon>Pentapetalae</taxon>
        <taxon>rosids</taxon>
        <taxon>fabids</taxon>
        <taxon>Rosales</taxon>
        <taxon>Rosaceae</taxon>
        <taxon>Amygdaloideae</taxon>
        <taxon>Maleae</taxon>
        <taxon>Pyrus</taxon>
    </lineage>
</organism>
<gene>
    <name evidence="1" type="ORF">D8674_027444</name>
</gene>
<accession>A0A5N5IH20</accession>
<reference evidence="1 2" key="3">
    <citation type="submission" date="2019-11" db="EMBL/GenBank/DDBJ databases">
        <title>A de novo genome assembly of a pear dwarfing rootstock.</title>
        <authorList>
            <person name="Wang F."/>
            <person name="Wang J."/>
            <person name="Li S."/>
            <person name="Zhang Y."/>
            <person name="Fang M."/>
            <person name="Ma L."/>
            <person name="Zhao Y."/>
            <person name="Jiang S."/>
        </authorList>
    </citation>
    <scope>NUCLEOTIDE SEQUENCE [LARGE SCALE GENOMIC DNA]</scope>
    <source>
        <strain evidence="1">S2</strain>
        <tissue evidence="1">Leaf</tissue>
    </source>
</reference>
<proteinExistence type="predicted"/>
<reference evidence="2" key="2">
    <citation type="submission" date="2019-10" db="EMBL/GenBank/DDBJ databases">
        <title>A de novo genome assembly of a pear dwarfing rootstock.</title>
        <authorList>
            <person name="Wang F."/>
            <person name="Wang J."/>
            <person name="Li S."/>
            <person name="Zhang Y."/>
            <person name="Fang M."/>
            <person name="Ma L."/>
            <person name="Zhao Y."/>
            <person name="Jiang S."/>
        </authorList>
    </citation>
    <scope>NUCLEOTIDE SEQUENCE [LARGE SCALE GENOMIC DNA]</scope>
</reference>
<comment type="caution">
    <text evidence="1">The sequence shown here is derived from an EMBL/GenBank/DDBJ whole genome shotgun (WGS) entry which is preliminary data.</text>
</comment>
<dbReference type="EMBL" id="SMOL01000004">
    <property type="protein sequence ID" value="KAB2636910.1"/>
    <property type="molecule type" value="Genomic_DNA"/>
</dbReference>
<evidence type="ECO:0000313" key="1">
    <source>
        <dbReference type="EMBL" id="KAB2636910.1"/>
    </source>
</evidence>
<dbReference type="Proteomes" id="UP000327157">
    <property type="component" value="Chromosome 5"/>
</dbReference>
<sequence length="80" mass="9194">MAKNLLLLMVKNILHRMVKNLHLRMVKNPPPPSEEPPLPYEGALGAAVKMDDVVDMHGVVKWRRREGKVVLKWLFPICDL</sequence>
<protein>
    <submittedName>
        <fullName evidence="1">Uncharacterized protein</fullName>
    </submittedName>
</protein>
<evidence type="ECO:0000313" key="2">
    <source>
        <dbReference type="Proteomes" id="UP000327157"/>
    </source>
</evidence>
<keyword evidence="2" id="KW-1185">Reference proteome</keyword>
<name>A0A5N5IH20_9ROSA</name>